<organism evidence="1">
    <name type="scientific">Bodo saltans virus</name>
    <dbReference type="NCBI Taxonomy" id="2024608"/>
    <lineage>
        <taxon>Viruses</taxon>
        <taxon>Varidnaviria</taxon>
        <taxon>Bamfordvirae</taxon>
        <taxon>Nucleocytoviricota</taxon>
        <taxon>Megaviricetes</taxon>
        <taxon>Imitervirales</taxon>
        <taxon>Mimiviridae</taxon>
        <taxon>Klosneuvirinae</taxon>
        <taxon>Theiavirus</taxon>
        <taxon>Theiavirus salishense</taxon>
    </lineage>
</organism>
<evidence type="ECO:0000313" key="1">
    <source>
        <dbReference type="EMBL" id="ATZ80605.1"/>
    </source>
</evidence>
<sequence>MNIVFLTFGGEGEIYYHCVKRICEQAKQFDIFTKIIGYTDFDLKNDEIFWKKNKDFIENNSRGYGFWIWKPYIILKTLNMMNENDLLLYLDCGCELNIKAKNVFFEYIKLLETNDIIGTHASSTDITYTKSDLVHHLNMDNDNDLLNKLHMQAGIVFMKKTPNIMKLYTDFYDIAISNNYHYIDDSPSIIKNNDSFIEHRHDQSIFNLLVKKYGLHNYLLDPVPNSIDELSNKTWFEYPIFCIRNKTKNSMIDQQ</sequence>
<dbReference type="EMBL" id="MF782455">
    <property type="protein sequence ID" value="ATZ80605.1"/>
    <property type="molecule type" value="Genomic_DNA"/>
</dbReference>
<keyword evidence="2" id="KW-1185">Reference proteome</keyword>
<name>A0A2H4UUV2_9VIRU</name>
<proteinExistence type="predicted"/>
<accession>A0A2H4UUV2</accession>
<reference evidence="1" key="1">
    <citation type="journal article" date="2017" name="Elife">
        <title>The kinetoplastid-infecting Bodo saltans virus (BsV), a window into the most abundant giant viruses in the sea.</title>
        <authorList>
            <person name="Deeg C.M."/>
            <person name="Chow C.-E.T."/>
            <person name="Suttle C.A."/>
        </authorList>
    </citation>
    <scope>NUCLEOTIDE SEQUENCE</scope>
    <source>
        <strain evidence="1">NG1</strain>
    </source>
</reference>
<protein>
    <submittedName>
        <fullName evidence="1">Uncharacterized protein</fullName>
    </submittedName>
</protein>
<evidence type="ECO:0000313" key="2">
    <source>
        <dbReference type="Proteomes" id="UP000240325"/>
    </source>
</evidence>
<gene>
    <name evidence="1" type="ORF">BMW23_0558</name>
</gene>
<dbReference type="Proteomes" id="UP000240325">
    <property type="component" value="Segment"/>
</dbReference>